<keyword evidence="3" id="KW-1185">Reference proteome</keyword>
<evidence type="ECO:0000256" key="1">
    <source>
        <dbReference type="SAM" id="MobiDB-lite"/>
    </source>
</evidence>
<dbReference type="OrthoDB" id="3270336at2759"/>
<dbReference type="AlphaFoldDB" id="A0A067SY33"/>
<accession>A0A067SY33</accession>
<evidence type="ECO:0000313" key="2">
    <source>
        <dbReference type="EMBL" id="KDR71678.1"/>
    </source>
</evidence>
<dbReference type="Proteomes" id="UP000027222">
    <property type="component" value="Unassembled WGS sequence"/>
</dbReference>
<sequence length="556" mass="63508">MTWVEFKAQRDRINAQRELVETRQQRNERQARARNEPTTTAAVFEWLEDGHGNLVRTKVPKTDNQDTLERYEKGHTQYDAFWHEWDCCEDMGVGRGYDDEDDYNDDAGDSSDLNSASTFHDFNDDSNEIPMSTLPDNSWAHKAHSRSIRNSENDISSAQEGSDIEMATDDYPDYLAREIMEVLRLHFGYTGLLPLGPTCSVDNEKEQKKFMRVIGIRWVPRAALVFDRNEIQAAYNFIDRLQSNAKILSDEWDLSKGHRESVYLAKRMACIRLLEVKHCEHDPNRQRKLTWYMFDFGSGRTKKWMFTVTSAAVALTVCRLDNTYTDSDLAVYFLQCGMSFRTMQLSSSLSRAPYSAKSVAQQSSRGQGYTFLIDDYTTFENCAQTFLNTNWRARTACMMGGVTWRVACSVVDWNTVLSGPSGWSPTCCEYTIGIETGSFLEYADDALTKNEVTALSGMYYVLTGKGEQYENPSWYPTPDTFSGSGYDYGYWAESCEKEFEGWVRKGSKPGSTSLPDVPMRNPINKMRWAANLKGSAELRRARSKIEQLAKGLIEGR</sequence>
<proteinExistence type="predicted"/>
<dbReference type="EMBL" id="KL142391">
    <property type="protein sequence ID" value="KDR71678.1"/>
    <property type="molecule type" value="Genomic_DNA"/>
</dbReference>
<reference evidence="3" key="1">
    <citation type="journal article" date="2014" name="Proc. Natl. Acad. Sci. U.S.A.">
        <title>Extensive sampling of basidiomycete genomes demonstrates inadequacy of the white-rot/brown-rot paradigm for wood decay fungi.</title>
        <authorList>
            <person name="Riley R."/>
            <person name="Salamov A.A."/>
            <person name="Brown D.W."/>
            <person name="Nagy L.G."/>
            <person name="Floudas D."/>
            <person name="Held B.W."/>
            <person name="Levasseur A."/>
            <person name="Lombard V."/>
            <person name="Morin E."/>
            <person name="Otillar R."/>
            <person name="Lindquist E.A."/>
            <person name="Sun H."/>
            <person name="LaButti K.M."/>
            <person name="Schmutz J."/>
            <person name="Jabbour D."/>
            <person name="Luo H."/>
            <person name="Baker S.E."/>
            <person name="Pisabarro A.G."/>
            <person name="Walton J.D."/>
            <person name="Blanchette R.A."/>
            <person name="Henrissat B."/>
            <person name="Martin F."/>
            <person name="Cullen D."/>
            <person name="Hibbett D.S."/>
            <person name="Grigoriev I.V."/>
        </authorList>
    </citation>
    <scope>NUCLEOTIDE SEQUENCE [LARGE SCALE GENOMIC DNA]</scope>
    <source>
        <strain evidence="3">CBS 339.88</strain>
    </source>
</reference>
<evidence type="ECO:0000313" key="3">
    <source>
        <dbReference type="Proteomes" id="UP000027222"/>
    </source>
</evidence>
<name>A0A067SY33_GALM3</name>
<protein>
    <submittedName>
        <fullName evidence="2">Uncharacterized protein</fullName>
    </submittedName>
</protein>
<dbReference type="HOGENOM" id="CLU_490048_0_0_1"/>
<organism evidence="2 3">
    <name type="scientific">Galerina marginata (strain CBS 339.88)</name>
    <dbReference type="NCBI Taxonomy" id="685588"/>
    <lineage>
        <taxon>Eukaryota</taxon>
        <taxon>Fungi</taxon>
        <taxon>Dikarya</taxon>
        <taxon>Basidiomycota</taxon>
        <taxon>Agaricomycotina</taxon>
        <taxon>Agaricomycetes</taxon>
        <taxon>Agaricomycetidae</taxon>
        <taxon>Agaricales</taxon>
        <taxon>Agaricineae</taxon>
        <taxon>Strophariaceae</taxon>
        <taxon>Galerina</taxon>
    </lineage>
</organism>
<gene>
    <name evidence="2" type="ORF">GALMADRAFT_143482</name>
</gene>
<feature type="region of interest" description="Disordered" evidence="1">
    <location>
        <begin position="143"/>
        <end position="163"/>
    </location>
</feature>
<feature type="compositionally biased region" description="Polar residues" evidence="1">
    <location>
        <begin position="148"/>
        <end position="160"/>
    </location>
</feature>